<gene>
    <name evidence="1" type="ORF">B0T15DRAFT_128764</name>
</gene>
<sequence length="157" mass="17253">MQHLLRPLSASWAFSCSFFPLSVMYHLRSVVAVEARSTRFVFEGRLRLYNSAGPASDPTFIGVEGHGWSGLVRRCVRVGSFPCRPFQHPSSPYMSSEQGKAGHDKMAYGVFRPCAFGSALFYAAFSKGWMTGGNLERSKDGRCGGNSLSEEVDGEIL</sequence>
<protein>
    <submittedName>
        <fullName evidence="1">Uncharacterized protein</fullName>
    </submittedName>
</protein>
<reference evidence="1" key="2">
    <citation type="submission" date="2023-06" db="EMBL/GenBank/DDBJ databases">
        <authorList>
            <consortium name="Lawrence Berkeley National Laboratory"/>
            <person name="Mondo S.J."/>
            <person name="Hensen N."/>
            <person name="Bonometti L."/>
            <person name="Westerberg I."/>
            <person name="Brannstrom I.O."/>
            <person name="Guillou S."/>
            <person name="Cros-Aarteil S."/>
            <person name="Calhoun S."/>
            <person name="Haridas S."/>
            <person name="Kuo A."/>
            <person name="Pangilinan J."/>
            <person name="Riley R."/>
            <person name="Labutti K."/>
            <person name="Andreopoulos B."/>
            <person name="Lipzen A."/>
            <person name="Chen C."/>
            <person name="Yanf M."/>
            <person name="Daum C."/>
            <person name="Ng V."/>
            <person name="Clum A."/>
            <person name="Steindorff A."/>
            <person name="Ohm R."/>
            <person name="Martin F."/>
            <person name="Silar P."/>
            <person name="Natvig D."/>
            <person name="Lalanne C."/>
            <person name="Gautier V."/>
            <person name="Ament-Velasquez S.L."/>
            <person name="Kruys A."/>
            <person name="Hutchinson M.I."/>
            <person name="Powell A.J."/>
            <person name="Barry K."/>
            <person name="Miller A.N."/>
            <person name="Grigoriev I.V."/>
            <person name="Debuchy R."/>
            <person name="Gladieux P."/>
            <person name="Thoren M.H."/>
            <person name="Johannesson H."/>
        </authorList>
    </citation>
    <scope>NUCLEOTIDE SEQUENCE</scope>
    <source>
        <strain evidence="1">CBS 333.67</strain>
    </source>
</reference>
<dbReference type="AlphaFoldDB" id="A0AAJ0M4T3"/>
<dbReference type="RefSeq" id="XP_062724857.1">
    <property type="nucleotide sequence ID" value="XM_062861725.1"/>
</dbReference>
<name>A0AAJ0M4T3_9PEZI</name>
<evidence type="ECO:0000313" key="2">
    <source>
        <dbReference type="Proteomes" id="UP001273166"/>
    </source>
</evidence>
<organism evidence="1 2">
    <name type="scientific">Chaetomium strumarium</name>
    <dbReference type="NCBI Taxonomy" id="1170767"/>
    <lineage>
        <taxon>Eukaryota</taxon>
        <taxon>Fungi</taxon>
        <taxon>Dikarya</taxon>
        <taxon>Ascomycota</taxon>
        <taxon>Pezizomycotina</taxon>
        <taxon>Sordariomycetes</taxon>
        <taxon>Sordariomycetidae</taxon>
        <taxon>Sordariales</taxon>
        <taxon>Chaetomiaceae</taxon>
        <taxon>Chaetomium</taxon>
    </lineage>
</organism>
<dbReference type="EMBL" id="JAUDZG010000002">
    <property type="protein sequence ID" value="KAK3309077.1"/>
    <property type="molecule type" value="Genomic_DNA"/>
</dbReference>
<reference evidence="1" key="1">
    <citation type="journal article" date="2023" name="Mol. Phylogenet. Evol.">
        <title>Genome-scale phylogeny and comparative genomics of the fungal order Sordariales.</title>
        <authorList>
            <person name="Hensen N."/>
            <person name="Bonometti L."/>
            <person name="Westerberg I."/>
            <person name="Brannstrom I.O."/>
            <person name="Guillou S."/>
            <person name="Cros-Aarteil S."/>
            <person name="Calhoun S."/>
            <person name="Haridas S."/>
            <person name="Kuo A."/>
            <person name="Mondo S."/>
            <person name="Pangilinan J."/>
            <person name="Riley R."/>
            <person name="LaButti K."/>
            <person name="Andreopoulos B."/>
            <person name="Lipzen A."/>
            <person name="Chen C."/>
            <person name="Yan M."/>
            <person name="Daum C."/>
            <person name="Ng V."/>
            <person name="Clum A."/>
            <person name="Steindorff A."/>
            <person name="Ohm R.A."/>
            <person name="Martin F."/>
            <person name="Silar P."/>
            <person name="Natvig D.O."/>
            <person name="Lalanne C."/>
            <person name="Gautier V."/>
            <person name="Ament-Velasquez S.L."/>
            <person name="Kruys A."/>
            <person name="Hutchinson M.I."/>
            <person name="Powell A.J."/>
            <person name="Barry K."/>
            <person name="Miller A.N."/>
            <person name="Grigoriev I.V."/>
            <person name="Debuchy R."/>
            <person name="Gladieux P."/>
            <person name="Hiltunen Thoren M."/>
            <person name="Johannesson H."/>
        </authorList>
    </citation>
    <scope>NUCLEOTIDE SEQUENCE</scope>
    <source>
        <strain evidence="1">CBS 333.67</strain>
    </source>
</reference>
<proteinExistence type="predicted"/>
<accession>A0AAJ0M4T3</accession>
<evidence type="ECO:0000313" key="1">
    <source>
        <dbReference type="EMBL" id="KAK3309077.1"/>
    </source>
</evidence>
<dbReference type="GeneID" id="87880554"/>
<keyword evidence="2" id="KW-1185">Reference proteome</keyword>
<dbReference type="Proteomes" id="UP001273166">
    <property type="component" value="Unassembled WGS sequence"/>
</dbReference>
<comment type="caution">
    <text evidence="1">The sequence shown here is derived from an EMBL/GenBank/DDBJ whole genome shotgun (WGS) entry which is preliminary data.</text>
</comment>